<evidence type="ECO:0000313" key="1">
    <source>
        <dbReference type="EMBL" id="PJJ77701.1"/>
    </source>
</evidence>
<protein>
    <submittedName>
        <fullName evidence="1">Uncharacterized protein</fullName>
    </submittedName>
</protein>
<accession>A0A2M9D0I0</accession>
<proteinExistence type="predicted"/>
<dbReference type="RefSeq" id="WP_100422040.1">
    <property type="nucleotide sequence ID" value="NZ_BOOX01000012.1"/>
</dbReference>
<organism evidence="1 2">
    <name type="scientific">Sediminihabitans luteus</name>
    <dbReference type="NCBI Taxonomy" id="1138585"/>
    <lineage>
        <taxon>Bacteria</taxon>
        <taxon>Bacillati</taxon>
        <taxon>Actinomycetota</taxon>
        <taxon>Actinomycetes</taxon>
        <taxon>Micrococcales</taxon>
        <taxon>Cellulomonadaceae</taxon>
        <taxon>Sediminihabitans</taxon>
    </lineage>
</organism>
<dbReference type="AlphaFoldDB" id="A0A2M9D0I0"/>
<dbReference type="EMBL" id="PGFE01000001">
    <property type="protein sequence ID" value="PJJ77701.1"/>
    <property type="molecule type" value="Genomic_DNA"/>
</dbReference>
<reference evidence="1 2" key="1">
    <citation type="submission" date="2017-11" db="EMBL/GenBank/DDBJ databases">
        <title>Genomic Encyclopedia of Archaeal and Bacterial Type Strains, Phase II (KMG-II): From Individual Species to Whole Genera.</title>
        <authorList>
            <person name="Goeker M."/>
        </authorList>
    </citation>
    <scope>NUCLEOTIDE SEQUENCE [LARGE SCALE GENOMIC DNA]</scope>
    <source>
        <strain evidence="1 2">DSM 25478</strain>
    </source>
</reference>
<gene>
    <name evidence="1" type="ORF">CLV28_0927</name>
</gene>
<comment type="caution">
    <text evidence="1">The sequence shown here is derived from an EMBL/GenBank/DDBJ whole genome shotgun (WGS) entry which is preliminary data.</text>
</comment>
<sequence length="329" mass="34454">MVEISGGLPAAYAHDHVLVVPAGATPLDGFARAWFPDATWSREPVSAEEAGRRAPRSTGARFRGLSVQVAAEPGELALTPGWTVVGPFATEAGRVAGFEVPTDTWVLHAEATVERGAPAQGGPDRDGIARAFPAGHPVGAELQVLRWAVAVARVVGGAVLPDTRAVLRPDPQGAVDLTVYGPLVLTSGEMLPLLRKAVTGARIVSEGTDARGAAYASLVGESAYDGSLHLTMQRVDSVPNALAALDWRDYGPFAYAVAWRPTDGYELDLEDPSGTHLIARARMRAAAARLAESLQRRVGGAVVDDGGFLTPVPGLRARGADESHGRLWG</sequence>
<evidence type="ECO:0000313" key="2">
    <source>
        <dbReference type="Proteomes" id="UP000231693"/>
    </source>
</evidence>
<dbReference type="OrthoDB" id="5139398at2"/>
<dbReference type="Proteomes" id="UP000231693">
    <property type="component" value="Unassembled WGS sequence"/>
</dbReference>
<name>A0A2M9D0I0_9CELL</name>
<keyword evidence="2" id="KW-1185">Reference proteome</keyword>